<dbReference type="Proteomes" id="UP000015105">
    <property type="component" value="Chromosome 2D"/>
</dbReference>
<reference evidence="2" key="3">
    <citation type="journal article" date="2017" name="Nature">
        <title>Genome sequence of the progenitor of the wheat D genome Aegilops tauschii.</title>
        <authorList>
            <person name="Luo M.C."/>
            <person name="Gu Y.Q."/>
            <person name="Puiu D."/>
            <person name="Wang H."/>
            <person name="Twardziok S.O."/>
            <person name="Deal K.R."/>
            <person name="Huo N."/>
            <person name="Zhu T."/>
            <person name="Wang L."/>
            <person name="Wang Y."/>
            <person name="McGuire P.E."/>
            <person name="Liu S."/>
            <person name="Long H."/>
            <person name="Ramasamy R.K."/>
            <person name="Rodriguez J.C."/>
            <person name="Van S.L."/>
            <person name="Yuan L."/>
            <person name="Wang Z."/>
            <person name="Xia Z."/>
            <person name="Xiao L."/>
            <person name="Anderson O.D."/>
            <person name="Ouyang S."/>
            <person name="Liang Y."/>
            <person name="Zimin A.V."/>
            <person name="Pertea G."/>
            <person name="Qi P."/>
            <person name="Bennetzen J.L."/>
            <person name="Dai X."/>
            <person name="Dawson M.W."/>
            <person name="Muller H.G."/>
            <person name="Kugler K."/>
            <person name="Rivarola-Duarte L."/>
            <person name="Spannagl M."/>
            <person name="Mayer K.F.X."/>
            <person name="Lu F.H."/>
            <person name="Bevan M.W."/>
            <person name="Leroy P."/>
            <person name="Li P."/>
            <person name="You F.M."/>
            <person name="Sun Q."/>
            <person name="Liu Z."/>
            <person name="Lyons E."/>
            <person name="Wicker T."/>
            <person name="Salzberg S.L."/>
            <person name="Devos K.M."/>
            <person name="Dvorak J."/>
        </authorList>
    </citation>
    <scope>NUCLEOTIDE SEQUENCE [LARGE SCALE GENOMIC DNA]</scope>
    <source>
        <strain evidence="2">cv. AL8/78</strain>
    </source>
</reference>
<dbReference type="EnsemblPlants" id="AET2Gv20817600.15">
    <property type="protein sequence ID" value="AET2Gv20817600.15"/>
    <property type="gene ID" value="AET2Gv20817600"/>
</dbReference>
<reference evidence="2" key="5">
    <citation type="journal article" date="2021" name="G3 (Bethesda)">
        <title>Aegilops tauschii genome assembly Aet v5.0 features greater sequence contiguity and improved annotation.</title>
        <authorList>
            <person name="Wang L."/>
            <person name="Zhu T."/>
            <person name="Rodriguez J.C."/>
            <person name="Deal K.R."/>
            <person name="Dubcovsky J."/>
            <person name="McGuire P.E."/>
            <person name="Lux T."/>
            <person name="Spannagl M."/>
            <person name="Mayer K.F.X."/>
            <person name="Baldrich P."/>
            <person name="Meyers B.C."/>
            <person name="Huo N."/>
            <person name="Gu Y.Q."/>
            <person name="Zhou H."/>
            <person name="Devos K.M."/>
            <person name="Bennetzen J.L."/>
            <person name="Unver T."/>
            <person name="Budak H."/>
            <person name="Gulick P.J."/>
            <person name="Galiba G."/>
            <person name="Kalapos B."/>
            <person name="Nelson D.R."/>
            <person name="Li P."/>
            <person name="You F.M."/>
            <person name="Luo M.C."/>
            <person name="Dvorak J."/>
        </authorList>
    </citation>
    <scope>NUCLEOTIDE SEQUENCE [LARGE SCALE GENOMIC DNA]</scope>
    <source>
        <strain evidence="2">cv. AL8/78</strain>
    </source>
</reference>
<dbReference type="EnsemblPlants" id="AET2Gv20817600.11">
    <property type="protein sequence ID" value="AET2Gv20817600.11"/>
    <property type="gene ID" value="AET2Gv20817600"/>
</dbReference>
<proteinExistence type="predicted"/>
<keyword evidence="3" id="KW-1185">Reference proteome</keyword>
<feature type="region of interest" description="Disordered" evidence="1">
    <location>
        <begin position="42"/>
        <end position="68"/>
    </location>
</feature>
<reference evidence="3" key="2">
    <citation type="journal article" date="2017" name="Nat. Plants">
        <title>The Aegilops tauschii genome reveals multiple impacts of transposons.</title>
        <authorList>
            <person name="Zhao G."/>
            <person name="Zou C."/>
            <person name="Li K."/>
            <person name="Wang K."/>
            <person name="Li T."/>
            <person name="Gao L."/>
            <person name="Zhang X."/>
            <person name="Wang H."/>
            <person name="Yang Z."/>
            <person name="Liu X."/>
            <person name="Jiang W."/>
            <person name="Mao L."/>
            <person name="Kong X."/>
            <person name="Jiao Y."/>
            <person name="Jia J."/>
        </authorList>
    </citation>
    <scope>NUCLEOTIDE SEQUENCE [LARGE SCALE GENOMIC DNA]</scope>
    <source>
        <strain evidence="3">cv. AL8/78</strain>
    </source>
</reference>
<reference evidence="3" key="1">
    <citation type="journal article" date="2014" name="Science">
        <title>Ancient hybridizations among the ancestral genomes of bread wheat.</title>
        <authorList>
            <consortium name="International Wheat Genome Sequencing Consortium,"/>
            <person name="Marcussen T."/>
            <person name="Sandve S.R."/>
            <person name="Heier L."/>
            <person name="Spannagl M."/>
            <person name="Pfeifer M."/>
            <person name="Jakobsen K.S."/>
            <person name="Wulff B.B."/>
            <person name="Steuernagel B."/>
            <person name="Mayer K.F."/>
            <person name="Olsen O.A."/>
        </authorList>
    </citation>
    <scope>NUCLEOTIDE SEQUENCE [LARGE SCALE GENOMIC DNA]</scope>
    <source>
        <strain evidence="3">cv. AL8/78</strain>
    </source>
</reference>
<name>A0A453CE54_AEGTS</name>
<reference evidence="2" key="4">
    <citation type="submission" date="2019-03" db="UniProtKB">
        <authorList>
            <consortium name="EnsemblPlants"/>
        </authorList>
    </citation>
    <scope>IDENTIFICATION</scope>
</reference>
<evidence type="ECO:0000313" key="2">
    <source>
        <dbReference type="EnsemblPlants" id="AET2Gv20817600.15"/>
    </source>
</evidence>
<accession>A0A453CE54</accession>
<dbReference type="Gramene" id="AET2Gv20817600.15">
    <property type="protein sequence ID" value="AET2Gv20817600.15"/>
    <property type="gene ID" value="AET2Gv20817600"/>
</dbReference>
<sequence length="100" mass="10945">MLARFRSKVIQILICKLFCPARKALMRPENLAHKGSILPFLEPHSSPRRSASPASPAPRPSGPTASRAAAFFPGRLPRRSWCSSGHCSRLVKLACLTCYG</sequence>
<protein>
    <submittedName>
        <fullName evidence="2">Uncharacterized protein</fullName>
    </submittedName>
</protein>
<evidence type="ECO:0000256" key="1">
    <source>
        <dbReference type="SAM" id="MobiDB-lite"/>
    </source>
</evidence>
<dbReference type="AlphaFoldDB" id="A0A453CE54"/>
<dbReference type="Gramene" id="AET2Gv20817600.11">
    <property type="protein sequence ID" value="AET2Gv20817600.11"/>
    <property type="gene ID" value="AET2Gv20817600"/>
</dbReference>
<evidence type="ECO:0000313" key="3">
    <source>
        <dbReference type="Proteomes" id="UP000015105"/>
    </source>
</evidence>
<organism evidence="2 3">
    <name type="scientific">Aegilops tauschii subsp. strangulata</name>
    <name type="common">Goatgrass</name>
    <dbReference type="NCBI Taxonomy" id="200361"/>
    <lineage>
        <taxon>Eukaryota</taxon>
        <taxon>Viridiplantae</taxon>
        <taxon>Streptophyta</taxon>
        <taxon>Embryophyta</taxon>
        <taxon>Tracheophyta</taxon>
        <taxon>Spermatophyta</taxon>
        <taxon>Magnoliopsida</taxon>
        <taxon>Liliopsida</taxon>
        <taxon>Poales</taxon>
        <taxon>Poaceae</taxon>
        <taxon>BOP clade</taxon>
        <taxon>Pooideae</taxon>
        <taxon>Triticodae</taxon>
        <taxon>Triticeae</taxon>
        <taxon>Triticinae</taxon>
        <taxon>Aegilops</taxon>
    </lineage>
</organism>